<accession>A0ACB8YS22</accession>
<comment type="caution">
    <text evidence="1">The sequence shown here is derived from an EMBL/GenBank/DDBJ whole genome shotgun (WGS) entry which is preliminary data.</text>
</comment>
<evidence type="ECO:0000313" key="1">
    <source>
        <dbReference type="EMBL" id="KAI3687911.1"/>
    </source>
</evidence>
<protein>
    <submittedName>
        <fullName evidence="1">Uncharacterized protein</fullName>
    </submittedName>
</protein>
<dbReference type="EMBL" id="CM042044">
    <property type="protein sequence ID" value="KAI3687911.1"/>
    <property type="molecule type" value="Genomic_DNA"/>
</dbReference>
<reference evidence="1 2" key="2">
    <citation type="journal article" date="2022" name="Mol. Ecol. Resour.">
        <title>The genomes of chicory, endive, great burdock and yacon provide insights into Asteraceae paleo-polyploidization history and plant inulin production.</title>
        <authorList>
            <person name="Fan W."/>
            <person name="Wang S."/>
            <person name="Wang H."/>
            <person name="Wang A."/>
            <person name="Jiang F."/>
            <person name="Liu H."/>
            <person name="Zhao H."/>
            <person name="Xu D."/>
            <person name="Zhang Y."/>
        </authorList>
    </citation>
    <scope>NUCLEOTIDE SEQUENCE [LARGE SCALE GENOMIC DNA]</scope>
    <source>
        <strain evidence="2">cv. Yunnan</strain>
        <tissue evidence="1">Leaves</tissue>
    </source>
</reference>
<keyword evidence="2" id="KW-1185">Reference proteome</keyword>
<proteinExistence type="predicted"/>
<sequence>MEIISSSEGLLIVNWSLICWLQSLYLCSVWFQPGAHPYMRESRAVESEKVVSGLDQGCTFEALTTASLS</sequence>
<dbReference type="Proteomes" id="UP001056120">
    <property type="component" value="Linkage Group LG27"/>
</dbReference>
<organism evidence="1 2">
    <name type="scientific">Smallanthus sonchifolius</name>
    <dbReference type="NCBI Taxonomy" id="185202"/>
    <lineage>
        <taxon>Eukaryota</taxon>
        <taxon>Viridiplantae</taxon>
        <taxon>Streptophyta</taxon>
        <taxon>Embryophyta</taxon>
        <taxon>Tracheophyta</taxon>
        <taxon>Spermatophyta</taxon>
        <taxon>Magnoliopsida</taxon>
        <taxon>eudicotyledons</taxon>
        <taxon>Gunneridae</taxon>
        <taxon>Pentapetalae</taxon>
        <taxon>asterids</taxon>
        <taxon>campanulids</taxon>
        <taxon>Asterales</taxon>
        <taxon>Asteraceae</taxon>
        <taxon>Asteroideae</taxon>
        <taxon>Heliantheae alliance</taxon>
        <taxon>Millerieae</taxon>
        <taxon>Smallanthus</taxon>
    </lineage>
</organism>
<gene>
    <name evidence="1" type="ORF">L1987_81614</name>
</gene>
<name>A0ACB8YS22_9ASTR</name>
<reference evidence="2" key="1">
    <citation type="journal article" date="2022" name="Mol. Ecol. Resour.">
        <title>The genomes of chicory, endive, great burdock and yacon provide insights into Asteraceae palaeo-polyploidization history and plant inulin production.</title>
        <authorList>
            <person name="Fan W."/>
            <person name="Wang S."/>
            <person name="Wang H."/>
            <person name="Wang A."/>
            <person name="Jiang F."/>
            <person name="Liu H."/>
            <person name="Zhao H."/>
            <person name="Xu D."/>
            <person name="Zhang Y."/>
        </authorList>
    </citation>
    <scope>NUCLEOTIDE SEQUENCE [LARGE SCALE GENOMIC DNA]</scope>
    <source>
        <strain evidence="2">cv. Yunnan</strain>
    </source>
</reference>
<evidence type="ECO:0000313" key="2">
    <source>
        <dbReference type="Proteomes" id="UP001056120"/>
    </source>
</evidence>